<sequence length="672" mass="74879">MSDKFICSCFTRILRLIWSQRDSQLFPIGSRNRLLNSRFTLQVVFAVGMSASSTEGFISRPALSLPPVDVSPEILMALERRKLNASRPVAKLVPDVLTRIFNFFVAFKGFPWREQPPPFLLSSVCHYWRMVAISSPSIWSHVKVDRDGPDLEVVDLILARSSQLPLRVEVDETISTPLLIQGAGHILRTASNRIYKANFCLPSKGPHILDQDDIPPFPTLRSLFLIVVFADVSGDISFPVALEALEAPLQELHLIGVRPRLSSPFFSSHALRVLCIKILCPPWGDASVMHDILDMLRGLPTLQKLVLKNVLSGVVGPTLEDPELFPPGSLELLDLPNLGELVIEDGAVVTAIFLNFALLKPSVKLSFDARLFNQFLPRDDQLLELAEALTDHFTGGMVREPQLTSLVLRFILRSSSLLAYNVPLTMTRRLISTKEDPQLKLEPNFPTAWDYHFDECLRDLYSSLPLSNIRMVAIDDHAPFIDGAELLWASFFHMLPSLRVLRAGIWFLTHLPFLFKHGVGTTVSPTTTVEDQHIEDQDRAETALFTGLKTLVIDLQKPYDSFENDINELCEAFRARCHVDHCFNQLVLIKPSGSRLSSSDWALVDAAEAMCSKKGSLRTNPDNDASDAIGSAPPADENANVDQGVEDCGVETLSSVNDAVYTFRFVPFGRAT</sequence>
<organism evidence="2 3">
    <name type="scientific">Somion occarium</name>
    <dbReference type="NCBI Taxonomy" id="3059160"/>
    <lineage>
        <taxon>Eukaryota</taxon>
        <taxon>Fungi</taxon>
        <taxon>Dikarya</taxon>
        <taxon>Basidiomycota</taxon>
        <taxon>Agaricomycotina</taxon>
        <taxon>Agaricomycetes</taxon>
        <taxon>Polyporales</taxon>
        <taxon>Cerrenaceae</taxon>
        <taxon>Somion</taxon>
    </lineage>
</organism>
<evidence type="ECO:0000313" key="2">
    <source>
        <dbReference type="EMBL" id="CAL1699235.1"/>
    </source>
</evidence>
<evidence type="ECO:0008006" key="4">
    <source>
        <dbReference type="Google" id="ProtNLM"/>
    </source>
</evidence>
<dbReference type="EMBL" id="OZ037954">
    <property type="protein sequence ID" value="CAL1699235.1"/>
    <property type="molecule type" value="Genomic_DNA"/>
</dbReference>
<feature type="region of interest" description="Disordered" evidence="1">
    <location>
        <begin position="614"/>
        <end position="642"/>
    </location>
</feature>
<accession>A0ABP1CU77</accession>
<name>A0ABP1CU77_9APHY</name>
<reference evidence="3" key="1">
    <citation type="submission" date="2024-04" db="EMBL/GenBank/DDBJ databases">
        <authorList>
            <person name="Shaw F."/>
            <person name="Minotto A."/>
        </authorList>
    </citation>
    <scope>NUCLEOTIDE SEQUENCE [LARGE SCALE GENOMIC DNA]</scope>
</reference>
<gene>
    <name evidence="2" type="ORF">GFSPODELE1_LOCUS2567</name>
</gene>
<evidence type="ECO:0000313" key="3">
    <source>
        <dbReference type="Proteomes" id="UP001497453"/>
    </source>
</evidence>
<keyword evidence="3" id="KW-1185">Reference proteome</keyword>
<evidence type="ECO:0000256" key="1">
    <source>
        <dbReference type="SAM" id="MobiDB-lite"/>
    </source>
</evidence>
<dbReference type="Proteomes" id="UP001497453">
    <property type="component" value="Chromosome 11"/>
</dbReference>
<proteinExistence type="predicted"/>
<protein>
    <recommendedName>
        <fullName evidence="4">F-box domain-containing protein</fullName>
    </recommendedName>
</protein>